<feature type="binding site" evidence="3">
    <location>
        <position position="290"/>
    </location>
    <ligand>
        <name>Mg(2+)</name>
        <dbReference type="ChEBI" id="CHEBI:18420"/>
        <label>1</label>
    </ligand>
</feature>
<dbReference type="InterPro" id="IPR050792">
    <property type="entry name" value="ADP-ribosylglycohydrolase"/>
</dbReference>
<proteinExistence type="inferred from homology"/>
<dbReference type="PANTHER" id="PTHR16222">
    <property type="entry name" value="ADP-RIBOSYLGLYCOHYDROLASE"/>
    <property type="match status" value="1"/>
</dbReference>
<dbReference type="SUPFAM" id="SSF101478">
    <property type="entry name" value="ADP-ribosylglycohydrolase"/>
    <property type="match status" value="1"/>
</dbReference>
<keyword evidence="2 4" id="KW-0378">Hydrolase</keyword>
<gene>
    <name evidence="4" type="ORF">EV691_10964</name>
</gene>
<keyword evidence="3" id="KW-0479">Metal-binding</keyword>
<keyword evidence="3" id="KW-0460">Magnesium</keyword>
<dbReference type="EMBL" id="SMMU01000009">
    <property type="protein sequence ID" value="TCL32068.1"/>
    <property type="molecule type" value="Genomic_DNA"/>
</dbReference>
<feature type="binding site" evidence="3">
    <location>
        <position position="288"/>
    </location>
    <ligand>
        <name>Mg(2+)</name>
        <dbReference type="ChEBI" id="CHEBI:18420"/>
        <label>1</label>
    </ligand>
</feature>
<reference evidence="4 5" key="1">
    <citation type="submission" date="2019-03" db="EMBL/GenBank/DDBJ databases">
        <title>Genomic Encyclopedia of Type Strains, Phase IV (KMG-IV): sequencing the most valuable type-strain genomes for metagenomic binning, comparative biology and taxonomic classification.</title>
        <authorList>
            <person name="Goeker M."/>
        </authorList>
    </citation>
    <scope>NUCLEOTIDE SEQUENCE [LARGE SCALE GENOMIC DNA]</scope>
    <source>
        <strain evidence="4 5">DSM 2286</strain>
    </source>
</reference>
<sequence>MLALERIQPWMLLRDSRCGTLLRVLRVGPLLAGSIAVDGQDQLGNPAEITLSRSDEAHLQPLDDAPRLKRDPAAVLGCLLGGAVGDALGAPVEFLHWAGIERQFGTRGIVDFVPAYGQLGAITDDTQMMLFTDEGLLRASRRLGEPAGNASKGCGGVMRVAPCAFFPNPFDKAADSARLTHGHPTGYLAAGLFADILARLWNGEDSLAAATQASLAAHGGRPGMEETRRLVGHVLALHAEDMRPTPRRIEQLGGGWVAEEALAIGLWCALSADSLEEGVIRAVNHGGDSDSTGLIAGHFLGLLHGHEAIPARWLDQLELRDAIERIALDISLVPASYRNDGSEASRAIWERYPGW</sequence>
<comment type="similarity">
    <text evidence="1">Belongs to the ADP-ribosylglycohydrolase family.</text>
</comment>
<accession>A0A4R1PLH5</accession>
<dbReference type="Proteomes" id="UP000295169">
    <property type="component" value="Unassembled WGS sequence"/>
</dbReference>
<dbReference type="InterPro" id="IPR036705">
    <property type="entry name" value="Ribosyl_crysJ1_sf"/>
</dbReference>
<dbReference type="InterPro" id="IPR005502">
    <property type="entry name" value="Ribosyl_crysJ1"/>
</dbReference>
<dbReference type="Gene3D" id="1.10.4080.10">
    <property type="entry name" value="ADP-ribosylation/Crystallin J1"/>
    <property type="match status" value="2"/>
</dbReference>
<dbReference type="Pfam" id="PF03747">
    <property type="entry name" value="ADP_ribosyl_GH"/>
    <property type="match status" value="2"/>
</dbReference>
<dbReference type="GO" id="GO:0016787">
    <property type="term" value="F:hydrolase activity"/>
    <property type="evidence" value="ECO:0007669"/>
    <property type="project" value="UniProtKB-KW"/>
</dbReference>
<dbReference type="RefSeq" id="WP_242672695.1">
    <property type="nucleotide sequence ID" value="NZ_JBHLST010000040.1"/>
</dbReference>
<evidence type="ECO:0000256" key="2">
    <source>
        <dbReference type="ARBA" id="ARBA00022801"/>
    </source>
</evidence>
<comment type="caution">
    <text evidence="4">The sequence shown here is derived from an EMBL/GenBank/DDBJ whole genome shotgun (WGS) entry which is preliminary data.</text>
</comment>
<protein>
    <submittedName>
        <fullName evidence="4">ADP-ribosylglycohydrolase</fullName>
    </submittedName>
</protein>
<evidence type="ECO:0000256" key="3">
    <source>
        <dbReference type="PIRSR" id="PIRSR605502-1"/>
    </source>
</evidence>
<evidence type="ECO:0000256" key="1">
    <source>
        <dbReference type="ARBA" id="ARBA00010702"/>
    </source>
</evidence>
<organism evidence="4 5">
    <name type="scientific">Azotobacter chroococcum</name>
    <dbReference type="NCBI Taxonomy" id="353"/>
    <lineage>
        <taxon>Bacteria</taxon>
        <taxon>Pseudomonadati</taxon>
        <taxon>Pseudomonadota</taxon>
        <taxon>Gammaproteobacteria</taxon>
        <taxon>Pseudomonadales</taxon>
        <taxon>Pseudomonadaceae</taxon>
        <taxon>Azotobacter</taxon>
    </lineage>
</organism>
<name>A0A4R1PLH5_9GAMM</name>
<evidence type="ECO:0000313" key="5">
    <source>
        <dbReference type="Proteomes" id="UP000295169"/>
    </source>
</evidence>
<dbReference type="PANTHER" id="PTHR16222:SF24">
    <property type="entry name" value="ADP-RIBOSYLHYDROLASE ARH3"/>
    <property type="match status" value="1"/>
</dbReference>
<dbReference type="AlphaFoldDB" id="A0A4R1PLH5"/>
<dbReference type="GO" id="GO:0046872">
    <property type="term" value="F:metal ion binding"/>
    <property type="evidence" value="ECO:0007669"/>
    <property type="project" value="UniProtKB-KW"/>
</dbReference>
<feature type="binding site" evidence="3">
    <location>
        <position position="291"/>
    </location>
    <ligand>
        <name>Mg(2+)</name>
        <dbReference type="ChEBI" id="CHEBI:18420"/>
        <label>1</label>
    </ligand>
</feature>
<comment type="cofactor">
    <cofactor evidence="3">
        <name>Mg(2+)</name>
        <dbReference type="ChEBI" id="CHEBI:18420"/>
    </cofactor>
    <text evidence="3">Binds 2 magnesium ions per subunit.</text>
</comment>
<evidence type="ECO:0000313" key="4">
    <source>
        <dbReference type="EMBL" id="TCL32068.1"/>
    </source>
</evidence>